<organism evidence="4 5">
    <name type="scientific">Setaria viridis</name>
    <name type="common">Green bristlegrass</name>
    <name type="synonym">Setaria italica subsp. viridis</name>
    <dbReference type="NCBI Taxonomy" id="4556"/>
    <lineage>
        <taxon>Eukaryota</taxon>
        <taxon>Viridiplantae</taxon>
        <taxon>Streptophyta</taxon>
        <taxon>Embryophyta</taxon>
        <taxon>Tracheophyta</taxon>
        <taxon>Spermatophyta</taxon>
        <taxon>Magnoliopsida</taxon>
        <taxon>Liliopsida</taxon>
        <taxon>Poales</taxon>
        <taxon>Poaceae</taxon>
        <taxon>PACMAD clade</taxon>
        <taxon>Panicoideae</taxon>
        <taxon>Panicodae</taxon>
        <taxon>Paniceae</taxon>
        <taxon>Cenchrinae</taxon>
        <taxon>Setaria</taxon>
    </lineage>
</organism>
<dbReference type="Pfam" id="PF20431">
    <property type="entry name" value="E_motif"/>
    <property type="match status" value="1"/>
</dbReference>
<dbReference type="AlphaFoldDB" id="A0A4U6T4R3"/>
<dbReference type="FunFam" id="1.25.40.10:FF:000090">
    <property type="entry name" value="Pentatricopeptide repeat-containing protein, chloroplastic"/>
    <property type="match status" value="1"/>
</dbReference>
<feature type="repeat" description="PPR" evidence="3">
    <location>
        <begin position="489"/>
        <end position="519"/>
    </location>
</feature>
<feature type="repeat" description="PPR" evidence="3">
    <location>
        <begin position="656"/>
        <end position="690"/>
    </location>
</feature>
<dbReference type="EMBL" id="CM016560">
    <property type="protein sequence ID" value="TKV91866.1"/>
    <property type="molecule type" value="Genomic_DNA"/>
</dbReference>
<dbReference type="NCBIfam" id="TIGR00756">
    <property type="entry name" value="PPR"/>
    <property type="match status" value="7"/>
</dbReference>
<name>A0A4U6T4R3_SETVI</name>
<dbReference type="SUPFAM" id="SSF48452">
    <property type="entry name" value="TPR-like"/>
    <property type="match status" value="2"/>
</dbReference>
<dbReference type="InterPro" id="IPR046848">
    <property type="entry name" value="E_motif"/>
</dbReference>
<dbReference type="OMA" id="WKDAAEM"/>
<sequence length="833" mass="91421">MLLIRAKLSQPSPGDRTGSPIIAPDKMPICHSLNGGSLPNLNHGTMRAAARVRRPRLQRPLLEPARPSLSPAARAKTEKAPAPLTLPLKAFKLRLANGPPLAPTAKAFKSYAETCASLLRLCRHAAADASNRPTSSVSSALPLVLSLHAHALRSGLGADCSVASNLLTAYAAFARAADRDRAFRDCVACGPASSFVYDFMVSEHVKAGDIASARRLFDRMPDRSVVSYTTMVDALMKCGSVRDAVELYERCPLHSVAFFTAMISGFVRNELHSYALPVFRKMLSCSVRPNVVTLICVIKACVGAGEFDLAMGVVGLAIKWNLFEKSIEVHNSLITLYLRMGDAAAAHKVFDEMEVRDVVSWTALLDVYAELGDLEGARRVLDAMPERNEVSWGTLIARHEQKGDAAEAVRLYSQMLADSCRPNISCFSSVLSACGTLQDLRGGTRIHANALKMGSTSSLFVSSSLIDMYCKCKQCTYAQRIFDSLPQKSIVCWNSLISGYSWNGKMVEADELFKKMPARNAASWNTIISGYAENRRFVDALKSFSAMLASGQIPGEITLSSVLLACANLCSLEMGKMVHAKIVKLGIEDNIFMGTALSDMYAKSGDLDSSKRIFYQMPEKNNITWTAMVQGLAENGFAEESILLFENMMANGISPNEHTFLAILFACSHSGLVEQAIHYFETMQAHAIPPKLKHYTCMVDVLARAGRLTEAEELLMKVPINFEANAWSALLSACNTYSNKEIGERAAKKLHELERDNTAGYVLLSNMYASCGKWKDAAEMRILMKGASLKKDGGCSWLQLRGQYHAFFSWEAKHPLSLEIYEILDLLMWESTI</sequence>
<evidence type="ECO:0000313" key="4">
    <source>
        <dbReference type="EMBL" id="TKV91866.1"/>
    </source>
</evidence>
<dbReference type="FunFam" id="1.25.40.10:FF:000442">
    <property type="entry name" value="Pentatricopeptide repeat-containing protein At3g49710"/>
    <property type="match status" value="1"/>
</dbReference>
<dbReference type="GO" id="GO:0003723">
    <property type="term" value="F:RNA binding"/>
    <property type="evidence" value="ECO:0007669"/>
    <property type="project" value="InterPro"/>
</dbReference>
<gene>
    <name evidence="4" type="ORF">SEVIR_9G125800v2</name>
</gene>
<dbReference type="PANTHER" id="PTHR47926:SF419">
    <property type="entry name" value="(WILD MALAYSIAN BANANA) HYPOTHETICAL PROTEIN"/>
    <property type="match status" value="1"/>
</dbReference>
<evidence type="ECO:0000256" key="1">
    <source>
        <dbReference type="ARBA" id="ARBA00022737"/>
    </source>
</evidence>
<accession>A0A4U6T4R3</accession>
<dbReference type="PROSITE" id="PS51375">
    <property type="entry name" value="PPR"/>
    <property type="match status" value="7"/>
</dbReference>
<reference evidence="4" key="1">
    <citation type="submission" date="2019-03" db="EMBL/GenBank/DDBJ databases">
        <title>WGS assembly of Setaria viridis.</title>
        <authorList>
            <person name="Huang P."/>
            <person name="Jenkins J."/>
            <person name="Grimwood J."/>
            <person name="Barry K."/>
            <person name="Healey A."/>
            <person name="Mamidi S."/>
            <person name="Sreedasyam A."/>
            <person name="Shu S."/>
            <person name="Feldman M."/>
            <person name="Wu J."/>
            <person name="Yu Y."/>
            <person name="Chen C."/>
            <person name="Johnson J."/>
            <person name="Rokhsar D."/>
            <person name="Baxter I."/>
            <person name="Schmutz J."/>
            <person name="Brutnell T."/>
            <person name="Kellogg E."/>
        </authorList>
    </citation>
    <scope>NUCLEOTIDE SEQUENCE [LARGE SCALE GENOMIC DNA]</scope>
</reference>
<dbReference type="FunFam" id="1.25.40.10:FF:001542">
    <property type="entry name" value="Pentatricopeptide repeat protein PPR868-14"/>
    <property type="match status" value="1"/>
</dbReference>
<keyword evidence="2" id="KW-0809">Transit peptide</keyword>
<feature type="repeat" description="PPR" evidence="3">
    <location>
        <begin position="357"/>
        <end position="391"/>
    </location>
</feature>
<dbReference type="Gene3D" id="1.25.40.10">
    <property type="entry name" value="Tetratricopeptide repeat domain"/>
    <property type="match status" value="6"/>
</dbReference>
<feature type="repeat" description="PPR" evidence="3">
    <location>
        <begin position="520"/>
        <end position="554"/>
    </location>
</feature>
<evidence type="ECO:0000313" key="5">
    <source>
        <dbReference type="Proteomes" id="UP000298652"/>
    </source>
</evidence>
<dbReference type="Pfam" id="PF13041">
    <property type="entry name" value="PPR_2"/>
    <property type="match status" value="3"/>
</dbReference>
<evidence type="ECO:0000256" key="3">
    <source>
        <dbReference type="PROSITE-ProRule" id="PRU00708"/>
    </source>
</evidence>
<dbReference type="Proteomes" id="UP000298652">
    <property type="component" value="Chromosome 9"/>
</dbReference>
<feature type="repeat" description="PPR" evidence="3">
    <location>
        <begin position="621"/>
        <end position="655"/>
    </location>
</feature>
<keyword evidence="5" id="KW-1185">Reference proteome</keyword>
<dbReference type="GO" id="GO:0009451">
    <property type="term" value="P:RNA modification"/>
    <property type="evidence" value="ECO:0007669"/>
    <property type="project" value="InterPro"/>
</dbReference>
<feature type="repeat" description="PPR" evidence="3">
    <location>
        <begin position="193"/>
        <end position="227"/>
    </location>
</feature>
<evidence type="ECO:0000256" key="2">
    <source>
        <dbReference type="ARBA" id="ARBA00022946"/>
    </source>
</evidence>
<dbReference type="Gramene" id="TKV91866">
    <property type="protein sequence ID" value="TKV91866"/>
    <property type="gene ID" value="SEVIR_9G125800v2"/>
</dbReference>
<keyword evidence="1" id="KW-0677">Repeat</keyword>
<dbReference type="InterPro" id="IPR011990">
    <property type="entry name" value="TPR-like_helical_dom_sf"/>
</dbReference>
<dbReference type="PANTHER" id="PTHR47926">
    <property type="entry name" value="PENTATRICOPEPTIDE REPEAT-CONTAINING PROTEIN"/>
    <property type="match status" value="1"/>
</dbReference>
<protein>
    <submittedName>
        <fullName evidence="4">Uncharacterized protein</fullName>
    </submittedName>
</protein>
<dbReference type="InterPro" id="IPR002885">
    <property type="entry name" value="PPR_rpt"/>
</dbReference>
<proteinExistence type="predicted"/>
<dbReference type="InterPro" id="IPR046960">
    <property type="entry name" value="PPR_At4g14850-like_plant"/>
</dbReference>
<feature type="repeat" description="PPR" evidence="3">
    <location>
        <begin position="255"/>
        <end position="289"/>
    </location>
</feature>
<dbReference type="Pfam" id="PF01535">
    <property type="entry name" value="PPR"/>
    <property type="match status" value="7"/>
</dbReference>